<feature type="transmembrane region" description="Helical" evidence="5">
    <location>
        <begin position="141"/>
        <end position="164"/>
    </location>
</feature>
<gene>
    <name evidence="6" type="ORF">ACFQWB_02475</name>
</gene>
<feature type="transmembrane region" description="Helical" evidence="5">
    <location>
        <begin position="77"/>
        <end position="94"/>
    </location>
</feature>
<keyword evidence="7" id="KW-1185">Reference proteome</keyword>
<accession>A0ABW2V1G3</accession>
<evidence type="ECO:0000313" key="7">
    <source>
        <dbReference type="Proteomes" id="UP001596528"/>
    </source>
</evidence>
<feature type="transmembrane region" description="Helical" evidence="5">
    <location>
        <begin position="170"/>
        <end position="191"/>
    </location>
</feature>
<reference evidence="7" key="1">
    <citation type="journal article" date="2019" name="Int. J. Syst. Evol. Microbiol.">
        <title>The Global Catalogue of Microorganisms (GCM) 10K type strain sequencing project: providing services to taxonomists for standard genome sequencing and annotation.</title>
        <authorList>
            <consortium name="The Broad Institute Genomics Platform"/>
            <consortium name="The Broad Institute Genome Sequencing Center for Infectious Disease"/>
            <person name="Wu L."/>
            <person name="Ma J."/>
        </authorList>
    </citation>
    <scope>NUCLEOTIDE SEQUENCE [LARGE SCALE GENOMIC DNA]</scope>
    <source>
        <strain evidence="7">JCM 18657</strain>
    </source>
</reference>
<evidence type="ECO:0008006" key="8">
    <source>
        <dbReference type="Google" id="ProtNLM"/>
    </source>
</evidence>
<keyword evidence="3 5" id="KW-1133">Transmembrane helix</keyword>
<feature type="transmembrane region" description="Helical" evidence="5">
    <location>
        <begin position="100"/>
        <end position="120"/>
    </location>
</feature>
<dbReference type="SUPFAM" id="SSF103473">
    <property type="entry name" value="MFS general substrate transporter"/>
    <property type="match status" value="1"/>
</dbReference>
<organism evidence="6 7">
    <name type="scientific">Paenibacillus thermoaerophilus</name>
    <dbReference type="NCBI Taxonomy" id="1215385"/>
    <lineage>
        <taxon>Bacteria</taxon>
        <taxon>Bacillati</taxon>
        <taxon>Bacillota</taxon>
        <taxon>Bacilli</taxon>
        <taxon>Bacillales</taxon>
        <taxon>Paenibacillaceae</taxon>
        <taxon>Paenibacillus</taxon>
    </lineage>
</organism>
<evidence type="ECO:0000256" key="2">
    <source>
        <dbReference type="ARBA" id="ARBA00022692"/>
    </source>
</evidence>
<name>A0ABW2V1G3_9BACL</name>
<evidence type="ECO:0000256" key="3">
    <source>
        <dbReference type="ARBA" id="ARBA00022989"/>
    </source>
</evidence>
<evidence type="ECO:0000313" key="6">
    <source>
        <dbReference type="EMBL" id="MFC7748810.1"/>
    </source>
</evidence>
<feature type="transmembrane region" description="Helical" evidence="5">
    <location>
        <begin position="51"/>
        <end position="70"/>
    </location>
</feature>
<sequence length="220" mass="23157">MLALVFGPFWLDESTGEKKPVDPLGILLLGSGLFGVVFGLERGNSDGWGSFTVVGSLIGGVLLLLVYYLWERTRKRPFVRFAILILSLGVDFPFGYQAPLMMLAGTGMGLSFTPLAHGILSSVPEQSSGEASGISNATRELGGVFGIAIGGLIFESGSAIRTPADFGDHIVPALLASAVMIALGLASVLLFTRSRAQRSVTSDEAMETSNSGNMTLKVIE</sequence>
<proteinExistence type="predicted"/>
<comment type="caution">
    <text evidence="6">The sequence shown here is derived from an EMBL/GenBank/DDBJ whole genome shotgun (WGS) entry which is preliminary data.</text>
</comment>
<dbReference type="Proteomes" id="UP001596528">
    <property type="component" value="Unassembled WGS sequence"/>
</dbReference>
<evidence type="ECO:0000256" key="1">
    <source>
        <dbReference type="ARBA" id="ARBA00004141"/>
    </source>
</evidence>
<comment type="subcellular location">
    <subcellularLocation>
        <location evidence="1">Membrane</location>
        <topology evidence="1">Multi-pass membrane protein</topology>
    </subcellularLocation>
</comment>
<keyword evidence="4 5" id="KW-0472">Membrane</keyword>
<dbReference type="PANTHER" id="PTHR42718">
    <property type="entry name" value="MAJOR FACILITATOR SUPERFAMILY MULTIDRUG TRANSPORTER MFSC"/>
    <property type="match status" value="1"/>
</dbReference>
<dbReference type="RefSeq" id="WP_138790521.1">
    <property type="nucleotide sequence ID" value="NZ_JBHTGQ010000003.1"/>
</dbReference>
<protein>
    <recommendedName>
        <fullName evidence="8">Major Facilitator Superfamily protein</fullName>
    </recommendedName>
</protein>
<keyword evidence="2 5" id="KW-0812">Transmembrane</keyword>
<evidence type="ECO:0000256" key="5">
    <source>
        <dbReference type="SAM" id="Phobius"/>
    </source>
</evidence>
<dbReference type="InterPro" id="IPR036259">
    <property type="entry name" value="MFS_trans_sf"/>
</dbReference>
<dbReference type="PANTHER" id="PTHR42718:SF42">
    <property type="entry name" value="EXPORT PROTEIN"/>
    <property type="match status" value="1"/>
</dbReference>
<dbReference type="Gene3D" id="1.20.1250.20">
    <property type="entry name" value="MFS general substrate transporter like domains"/>
    <property type="match status" value="1"/>
</dbReference>
<evidence type="ECO:0000256" key="4">
    <source>
        <dbReference type="ARBA" id="ARBA00023136"/>
    </source>
</evidence>
<dbReference type="EMBL" id="JBHTGQ010000003">
    <property type="protein sequence ID" value="MFC7748810.1"/>
    <property type="molecule type" value="Genomic_DNA"/>
</dbReference>